<dbReference type="Proteomes" id="UP001195483">
    <property type="component" value="Unassembled WGS sequence"/>
</dbReference>
<reference evidence="1" key="3">
    <citation type="submission" date="2023-05" db="EMBL/GenBank/DDBJ databases">
        <authorList>
            <person name="Smith C.H."/>
        </authorList>
    </citation>
    <scope>NUCLEOTIDE SEQUENCE</scope>
    <source>
        <strain evidence="1">CHS0354</strain>
        <tissue evidence="1">Mantle</tissue>
    </source>
</reference>
<accession>A0AAE0VRY5</accession>
<evidence type="ECO:0000313" key="1">
    <source>
        <dbReference type="EMBL" id="KAK3587984.1"/>
    </source>
</evidence>
<comment type="caution">
    <text evidence="1">The sequence shown here is derived from an EMBL/GenBank/DDBJ whole genome shotgun (WGS) entry which is preliminary data.</text>
</comment>
<organism evidence="1 2">
    <name type="scientific">Potamilus streckersoni</name>
    <dbReference type="NCBI Taxonomy" id="2493646"/>
    <lineage>
        <taxon>Eukaryota</taxon>
        <taxon>Metazoa</taxon>
        <taxon>Spiralia</taxon>
        <taxon>Lophotrochozoa</taxon>
        <taxon>Mollusca</taxon>
        <taxon>Bivalvia</taxon>
        <taxon>Autobranchia</taxon>
        <taxon>Heteroconchia</taxon>
        <taxon>Palaeoheterodonta</taxon>
        <taxon>Unionida</taxon>
        <taxon>Unionoidea</taxon>
        <taxon>Unionidae</taxon>
        <taxon>Ambleminae</taxon>
        <taxon>Lampsilini</taxon>
        <taxon>Potamilus</taxon>
    </lineage>
</organism>
<dbReference type="AlphaFoldDB" id="A0AAE0VRY5"/>
<gene>
    <name evidence="1" type="ORF">CHS0354_014502</name>
</gene>
<reference evidence="1" key="2">
    <citation type="journal article" date="2021" name="Genome Biol. Evol.">
        <title>Developing a high-quality reference genome for a parasitic bivalve with doubly uniparental inheritance (Bivalvia: Unionida).</title>
        <authorList>
            <person name="Smith C.H."/>
        </authorList>
    </citation>
    <scope>NUCLEOTIDE SEQUENCE</scope>
    <source>
        <strain evidence="1">CHS0354</strain>
        <tissue evidence="1">Mantle</tissue>
    </source>
</reference>
<name>A0AAE0VRY5_9BIVA</name>
<proteinExistence type="predicted"/>
<evidence type="ECO:0000313" key="2">
    <source>
        <dbReference type="Proteomes" id="UP001195483"/>
    </source>
</evidence>
<reference evidence="1" key="1">
    <citation type="journal article" date="2021" name="Genome Biol. Evol.">
        <title>A High-Quality Reference Genome for a Parasitic Bivalve with Doubly Uniparental Inheritance (Bivalvia: Unionida).</title>
        <authorList>
            <person name="Smith C.H."/>
        </authorList>
    </citation>
    <scope>NUCLEOTIDE SEQUENCE</scope>
    <source>
        <strain evidence="1">CHS0354</strain>
    </source>
</reference>
<keyword evidence="2" id="KW-1185">Reference proteome</keyword>
<sequence>MHETYDIIIRSQHARRKYEVFRNDRQKYRDRNTGTEENKVDLIDHVSRNYSKFQKNRGISQRNRMKSRSQQEIPTNLHLVPSLSTSPFMNRTARNSNSINATVEILVWTDYSFYKYFTALEPSNAHVDYDILRYVATLVNAVSCPNSTLHFVTVLNRINE</sequence>
<dbReference type="EMBL" id="JAEAOA010000895">
    <property type="protein sequence ID" value="KAK3587984.1"/>
    <property type="molecule type" value="Genomic_DNA"/>
</dbReference>
<protein>
    <submittedName>
        <fullName evidence="1">Uncharacterized protein</fullName>
    </submittedName>
</protein>